<dbReference type="Gene3D" id="1.10.287.130">
    <property type="match status" value="1"/>
</dbReference>
<keyword evidence="9" id="KW-1185">Reference proteome</keyword>
<dbReference type="InterPro" id="IPR003594">
    <property type="entry name" value="HATPase_dom"/>
</dbReference>
<evidence type="ECO:0000256" key="3">
    <source>
        <dbReference type="ARBA" id="ARBA00022553"/>
    </source>
</evidence>
<evidence type="ECO:0000259" key="7">
    <source>
        <dbReference type="PROSITE" id="PS50109"/>
    </source>
</evidence>
<dbReference type="InterPro" id="IPR036890">
    <property type="entry name" value="HATPase_C_sf"/>
</dbReference>
<evidence type="ECO:0000256" key="1">
    <source>
        <dbReference type="ARBA" id="ARBA00000085"/>
    </source>
</evidence>
<dbReference type="PANTHER" id="PTHR43711">
    <property type="entry name" value="TWO-COMPONENT HISTIDINE KINASE"/>
    <property type="match status" value="1"/>
</dbReference>
<evidence type="ECO:0000256" key="2">
    <source>
        <dbReference type="ARBA" id="ARBA00012438"/>
    </source>
</evidence>
<keyword evidence="4" id="KW-0808">Transferase</keyword>
<keyword evidence="6" id="KW-0902">Two-component regulatory system</keyword>
<dbReference type="PROSITE" id="PS50109">
    <property type="entry name" value="HIS_KIN"/>
    <property type="match status" value="1"/>
</dbReference>
<dbReference type="KEGG" id="haby:HLVA_06600"/>
<protein>
    <recommendedName>
        <fullName evidence="2">histidine kinase</fullName>
        <ecNumber evidence="2">2.7.13.3</ecNumber>
    </recommendedName>
</protein>
<accession>A0AAU9D928</accession>
<feature type="domain" description="Histidine kinase" evidence="7">
    <location>
        <begin position="163"/>
        <end position="368"/>
    </location>
</feature>
<dbReference type="Pfam" id="PF02518">
    <property type="entry name" value="HATPase_c"/>
    <property type="match status" value="1"/>
</dbReference>
<dbReference type="EMBL" id="AP027059">
    <property type="protein sequence ID" value="BDU50091.1"/>
    <property type="molecule type" value="Genomic_DNA"/>
</dbReference>
<proteinExistence type="predicted"/>
<evidence type="ECO:0000256" key="6">
    <source>
        <dbReference type="ARBA" id="ARBA00023012"/>
    </source>
</evidence>
<dbReference type="EC" id="2.7.13.3" evidence="2"/>
<dbReference type="CDD" id="cd00075">
    <property type="entry name" value="HATPase"/>
    <property type="match status" value="1"/>
</dbReference>
<dbReference type="PANTHER" id="PTHR43711:SF26">
    <property type="entry name" value="SENSOR HISTIDINE KINASE RCSC"/>
    <property type="match status" value="1"/>
</dbReference>
<organism evidence="8 9">
    <name type="scientific">Haliovirga abyssi</name>
    <dbReference type="NCBI Taxonomy" id="2996794"/>
    <lineage>
        <taxon>Bacteria</taxon>
        <taxon>Fusobacteriati</taxon>
        <taxon>Fusobacteriota</taxon>
        <taxon>Fusobacteriia</taxon>
        <taxon>Fusobacteriales</taxon>
        <taxon>Haliovirgaceae</taxon>
        <taxon>Haliovirga</taxon>
    </lineage>
</organism>
<dbReference type="SUPFAM" id="SSF47384">
    <property type="entry name" value="Homodimeric domain of signal transducing histidine kinase"/>
    <property type="match status" value="1"/>
</dbReference>
<dbReference type="InterPro" id="IPR003661">
    <property type="entry name" value="HisK_dim/P_dom"/>
</dbReference>
<dbReference type="Gene3D" id="3.30.450.20">
    <property type="entry name" value="PAS domain"/>
    <property type="match status" value="1"/>
</dbReference>
<dbReference type="InterPro" id="IPR050736">
    <property type="entry name" value="Sensor_HK_Regulatory"/>
</dbReference>
<dbReference type="SMART" id="SM00388">
    <property type="entry name" value="HisKA"/>
    <property type="match status" value="1"/>
</dbReference>
<comment type="catalytic activity">
    <reaction evidence="1">
        <text>ATP + protein L-histidine = ADP + protein N-phospho-L-histidine.</text>
        <dbReference type="EC" id="2.7.13.3"/>
    </reaction>
</comment>
<dbReference type="Gene3D" id="3.30.565.10">
    <property type="entry name" value="Histidine kinase-like ATPase, C-terminal domain"/>
    <property type="match status" value="1"/>
</dbReference>
<dbReference type="GO" id="GO:0000155">
    <property type="term" value="F:phosphorelay sensor kinase activity"/>
    <property type="evidence" value="ECO:0007669"/>
    <property type="project" value="InterPro"/>
</dbReference>
<dbReference type="AlphaFoldDB" id="A0AAU9D928"/>
<dbReference type="CDD" id="cd00082">
    <property type="entry name" value="HisKA"/>
    <property type="match status" value="1"/>
</dbReference>
<dbReference type="SMART" id="SM00387">
    <property type="entry name" value="HATPase_c"/>
    <property type="match status" value="1"/>
</dbReference>
<evidence type="ECO:0000256" key="4">
    <source>
        <dbReference type="ARBA" id="ARBA00022679"/>
    </source>
</evidence>
<evidence type="ECO:0000313" key="8">
    <source>
        <dbReference type="EMBL" id="BDU50091.1"/>
    </source>
</evidence>
<dbReference type="Pfam" id="PF00512">
    <property type="entry name" value="HisKA"/>
    <property type="match status" value="1"/>
</dbReference>
<dbReference type="RefSeq" id="WP_307905027.1">
    <property type="nucleotide sequence ID" value="NZ_AP027059.1"/>
</dbReference>
<dbReference type="SUPFAM" id="SSF55874">
    <property type="entry name" value="ATPase domain of HSP90 chaperone/DNA topoisomerase II/histidine kinase"/>
    <property type="match status" value="1"/>
</dbReference>
<evidence type="ECO:0000313" key="9">
    <source>
        <dbReference type="Proteomes" id="UP001321582"/>
    </source>
</evidence>
<keyword evidence="3" id="KW-0597">Phosphoprotein</keyword>
<evidence type="ECO:0000256" key="5">
    <source>
        <dbReference type="ARBA" id="ARBA00022777"/>
    </source>
</evidence>
<name>A0AAU9D928_9FUSO</name>
<dbReference type="InterPro" id="IPR036097">
    <property type="entry name" value="HisK_dim/P_sf"/>
</dbReference>
<dbReference type="Proteomes" id="UP001321582">
    <property type="component" value="Chromosome"/>
</dbReference>
<keyword evidence="5" id="KW-0418">Kinase</keyword>
<gene>
    <name evidence="8" type="ORF">HLVA_06600</name>
</gene>
<dbReference type="InterPro" id="IPR004358">
    <property type="entry name" value="Sig_transdc_His_kin-like_C"/>
</dbReference>
<dbReference type="InterPro" id="IPR005467">
    <property type="entry name" value="His_kinase_dom"/>
</dbReference>
<dbReference type="PRINTS" id="PR00344">
    <property type="entry name" value="BCTRLSENSOR"/>
</dbReference>
<sequence>MEKISNITFSNLIDFFPEMIFIFNKSGEIIFKNKSINDILEKNYDSVYILNKDKIVNHCKLNLGSKIKNSKDIIFYRDCFLNEIVEDVFEKKENIHNLEGEMKLFVGEQEEKLDIILNVVYFTDNNKEYVLVSIRNITDVKEFERRKIAEYEKLALIGSTVASIIHDLRNPLTGISGYNYILSTKAKNEKEEKMFKRIDRNINKINNMLEEVMSFANGKEKIEIIKNRVKVHDFINYVLEDFHFNDIEIEFDLGDINIEIEIDENKMQHVFWNLIKNASEAIVDSGYIKIKFRETEDKYIFEVEDNGKGIPENLKDKLFTPGATFGKKNGNGFGLLSCKTIVHSHNGEIYFESEEKKGTKFIIELPKK</sequence>
<reference evidence="8 9" key="1">
    <citation type="submission" date="2022-11" db="EMBL/GenBank/DDBJ databases">
        <title>Haliovirga abyssi gen. nov., sp. nov., a mesophilic fermentative bacterium isolated from the Iheya North hydrothermal field and the proposal of Haliovirgaceae fam. nov.</title>
        <authorList>
            <person name="Miyazaki U."/>
            <person name="Tame A."/>
            <person name="Miyazaki J."/>
            <person name="Takai K."/>
            <person name="Sawayama S."/>
            <person name="Kitajima M."/>
            <person name="Okamoto A."/>
            <person name="Nakagawa S."/>
        </authorList>
    </citation>
    <scope>NUCLEOTIDE SEQUENCE [LARGE SCALE GENOMIC DNA]</scope>
    <source>
        <strain evidence="8 9">IC12</strain>
    </source>
</reference>